<evidence type="ECO:0000256" key="4">
    <source>
        <dbReference type="ARBA" id="ARBA00023163"/>
    </source>
</evidence>
<dbReference type="GO" id="GO:0005737">
    <property type="term" value="C:cytoplasm"/>
    <property type="evidence" value="ECO:0007669"/>
    <property type="project" value="InterPro"/>
</dbReference>
<keyword evidence="4" id="KW-0804">Transcription</keyword>
<dbReference type="CDD" id="cd19695">
    <property type="entry name" value="bHLH_dnHLH_EMC_like"/>
    <property type="match status" value="1"/>
</dbReference>
<proteinExistence type="predicted"/>
<dbReference type="GO" id="GO:0046983">
    <property type="term" value="F:protein dimerization activity"/>
    <property type="evidence" value="ECO:0007669"/>
    <property type="project" value="InterPro"/>
</dbReference>
<evidence type="ECO:0000256" key="2">
    <source>
        <dbReference type="ARBA" id="ARBA00022491"/>
    </source>
</evidence>
<dbReference type="GO" id="GO:0032922">
    <property type="term" value="P:circadian regulation of gene expression"/>
    <property type="evidence" value="ECO:0007669"/>
    <property type="project" value="TreeGrafter"/>
</dbReference>
<accession>A0A6M2DG22</accession>
<keyword evidence="3" id="KW-0805">Transcription regulation</keyword>
<dbReference type="Gene3D" id="4.10.280.10">
    <property type="entry name" value="Helix-loop-helix DNA-binding domain"/>
    <property type="match status" value="1"/>
</dbReference>
<evidence type="ECO:0000313" key="8">
    <source>
        <dbReference type="EMBL" id="NOV45046.1"/>
    </source>
</evidence>
<dbReference type="PANTHER" id="PTHR11723:SF17">
    <property type="entry name" value="PROTEIN EXTRA-MACROCHAETAE"/>
    <property type="match status" value="1"/>
</dbReference>
<feature type="domain" description="BHLH" evidence="7">
    <location>
        <begin position="32"/>
        <end position="70"/>
    </location>
</feature>
<feature type="compositionally biased region" description="Polar residues" evidence="6">
    <location>
        <begin position="107"/>
        <end position="139"/>
    </location>
</feature>
<dbReference type="AlphaFoldDB" id="A0A6M2DG22"/>
<dbReference type="GO" id="GO:0030154">
    <property type="term" value="P:cell differentiation"/>
    <property type="evidence" value="ECO:0007669"/>
    <property type="project" value="TreeGrafter"/>
</dbReference>
<name>A0A6M2DG22_XENCH</name>
<protein>
    <submittedName>
        <fullName evidence="8">Putative helix-loop-helix domain protein</fullName>
    </submittedName>
</protein>
<evidence type="ECO:0000256" key="6">
    <source>
        <dbReference type="SAM" id="MobiDB-lite"/>
    </source>
</evidence>
<dbReference type="InterPro" id="IPR011598">
    <property type="entry name" value="bHLH_dom"/>
</dbReference>
<keyword evidence="5" id="KW-0539">Nucleus</keyword>
<organism evidence="8">
    <name type="scientific">Xenopsylla cheopis</name>
    <name type="common">Oriental rat flea</name>
    <name type="synonym">Pulex cheopis</name>
    <dbReference type="NCBI Taxonomy" id="163159"/>
    <lineage>
        <taxon>Eukaryota</taxon>
        <taxon>Metazoa</taxon>
        <taxon>Ecdysozoa</taxon>
        <taxon>Arthropoda</taxon>
        <taxon>Hexapoda</taxon>
        <taxon>Insecta</taxon>
        <taxon>Pterygota</taxon>
        <taxon>Neoptera</taxon>
        <taxon>Endopterygota</taxon>
        <taxon>Siphonaptera</taxon>
        <taxon>Pulicidae</taxon>
        <taxon>Xenopsyllinae</taxon>
        <taxon>Xenopsylla</taxon>
    </lineage>
</organism>
<dbReference type="InterPro" id="IPR036638">
    <property type="entry name" value="HLH_DNA-bd_sf"/>
</dbReference>
<evidence type="ECO:0000256" key="3">
    <source>
        <dbReference type="ARBA" id="ARBA00023015"/>
    </source>
</evidence>
<dbReference type="GO" id="GO:0000122">
    <property type="term" value="P:negative regulation of transcription by RNA polymerase II"/>
    <property type="evidence" value="ECO:0007669"/>
    <property type="project" value="InterPro"/>
</dbReference>
<dbReference type="EMBL" id="GIIL01001320">
    <property type="protein sequence ID" value="NOV45046.1"/>
    <property type="molecule type" value="Transcribed_RNA"/>
</dbReference>
<dbReference type="Pfam" id="PF00010">
    <property type="entry name" value="HLH"/>
    <property type="match status" value="1"/>
</dbReference>
<keyword evidence="2" id="KW-0678">Repressor</keyword>
<dbReference type="FunFam" id="4.10.280.10:FF:000086">
    <property type="entry name" value="protein extra-macrochaetae"/>
    <property type="match status" value="1"/>
</dbReference>
<dbReference type="InterPro" id="IPR026052">
    <property type="entry name" value="DNA-bd_prot-inh"/>
</dbReference>
<comment type="subcellular location">
    <subcellularLocation>
        <location evidence="1">Nucleus</location>
    </subcellularLocation>
</comment>
<evidence type="ECO:0000256" key="5">
    <source>
        <dbReference type="ARBA" id="ARBA00023242"/>
    </source>
</evidence>
<dbReference type="PANTHER" id="PTHR11723">
    <property type="entry name" value="DNA-BINDING PROTEIN INHIBITOR"/>
    <property type="match status" value="1"/>
</dbReference>
<feature type="region of interest" description="Disordered" evidence="6">
    <location>
        <begin position="83"/>
        <end position="139"/>
    </location>
</feature>
<dbReference type="GO" id="GO:0005634">
    <property type="term" value="C:nucleus"/>
    <property type="evidence" value="ECO:0007669"/>
    <property type="project" value="UniProtKB-SubCell"/>
</dbReference>
<feature type="compositionally biased region" description="Low complexity" evidence="6">
    <location>
        <begin position="84"/>
        <end position="98"/>
    </location>
</feature>
<sequence>MKAVTAMCPSGASVPAVANGRVSRPRDGENAEIQMYISKLKTLVPFMPKNRRISKLEVIQNVIYYICDLQKALEANPAVNNFDPATAAAVPTPSSPAGPRQPLGVRTSPNTILQAPSPAESNALTNPEKPAQTNGQVSC</sequence>
<reference evidence="8" key="1">
    <citation type="submission" date="2020-03" db="EMBL/GenBank/DDBJ databases">
        <title>Transcriptomic Profiling of the Digestive Tract of the Rat Flea, Xenopsylla cheopis, Following Blood Feeding and Infection with Yersinia pestis.</title>
        <authorList>
            <person name="Bland D.M."/>
            <person name="Martens C.A."/>
            <person name="Virtaneva K."/>
            <person name="Kanakabandi K."/>
            <person name="Long D."/>
            <person name="Rosenke R."/>
            <person name="Saturday G.A."/>
            <person name="Hoyt F.H."/>
            <person name="Bruno D.P."/>
            <person name="Ribeiro J.M.C."/>
            <person name="Hinnebusch J."/>
        </authorList>
    </citation>
    <scope>NUCLEOTIDE SEQUENCE</scope>
</reference>
<evidence type="ECO:0000259" key="7">
    <source>
        <dbReference type="Pfam" id="PF00010"/>
    </source>
</evidence>
<dbReference type="SUPFAM" id="SSF47459">
    <property type="entry name" value="HLH, helix-loop-helix DNA-binding domain"/>
    <property type="match status" value="1"/>
</dbReference>
<evidence type="ECO:0000256" key="1">
    <source>
        <dbReference type="ARBA" id="ARBA00004123"/>
    </source>
</evidence>